<dbReference type="Proteomes" id="UP000008637">
    <property type="component" value="Chromosome"/>
</dbReference>
<name>E8ZI90_MYCHL</name>
<gene>
    <name evidence="2" type="ordered locus">HF1_08530</name>
</gene>
<dbReference type="HOGENOM" id="CLU_1883449_0_0_14"/>
<feature type="chain" id="PRO_5003235734" description="Lipoprotein" evidence="1">
    <location>
        <begin position="21"/>
        <end position="138"/>
    </location>
</feature>
<evidence type="ECO:0000256" key="1">
    <source>
        <dbReference type="SAM" id="SignalP"/>
    </source>
</evidence>
<keyword evidence="1" id="KW-0732">Signal</keyword>
<dbReference type="KEGG" id="mha:HF1_08530"/>
<protein>
    <recommendedName>
        <fullName evidence="4">Lipoprotein</fullName>
    </recommendedName>
</protein>
<dbReference type="OrthoDB" id="9838462at2"/>
<dbReference type="AlphaFoldDB" id="E8ZI90"/>
<feature type="signal peptide" evidence="1">
    <location>
        <begin position="1"/>
        <end position="20"/>
    </location>
</feature>
<keyword evidence="3" id="KW-1185">Reference proteome</keyword>
<sequence>MANKYLITGLTLAGGSSATAAGVYAIKSSNKQDSKKEEAKKPTSFVEYLKGKNKIVLSISDNTHNSEWTTKQSAYGQAEEKDLITKVENSKENNIPKSPTISIEDLKNWCGRKASSPFSNENDSEYKKFFKWCVKENE</sequence>
<proteinExistence type="predicted"/>
<reference evidence="2 3" key="1">
    <citation type="journal article" date="2011" name="J. Bacteriol.">
        <title>Complete genome sequence of Mycoplasma haemofelis, a hemotropic mycoplasma.</title>
        <authorList>
            <person name="Barker E.N."/>
            <person name="Helps C.R."/>
            <person name="Peters I.R."/>
            <person name="Darby A.C."/>
            <person name="Radford A.D."/>
            <person name="Tasker S."/>
        </authorList>
    </citation>
    <scope>NUCLEOTIDE SEQUENCE [LARGE SCALE GENOMIC DNA]</scope>
    <source>
        <strain evidence="2 3">Langford 1</strain>
    </source>
</reference>
<evidence type="ECO:0000313" key="2">
    <source>
        <dbReference type="EMBL" id="CBY92861.1"/>
    </source>
</evidence>
<dbReference type="EMBL" id="FR773153">
    <property type="protein sequence ID" value="CBY92861.1"/>
    <property type="molecule type" value="Genomic_DNA"/>
</dbReference>
<evidence type="ECO:0008006" key="4">
    <source>
        <dbReference type="Google" id="ProtNLM"/>
    </source>
</evidence>
<accession>E8ZI90</accession>
<organism evidence="2 3">
    <name type="scientific">Mycoplasma haemofelis (strain Langford 1)</name>
    <name type="common">Haemobartonella felis</name>
    <dbReference type="NCBI Taxonomy" id="941640"/>
    <lineage>
        <taxon>Bacteria</taxon>
        <taxon>Bacillati</taxon>
        <taxon>Mycoplasmatota</taxon>
        <taxon>Mollicutes</taxon>
        <taxon>Mycoplasmataceae</taxon>
        <taxon>Mycoplasma</taxon>
    </lineage>
</organism>
<evidence type="ECO:0000313" key="3">
    <source>
        <dbReference type="Proteomes" id="UP000008637"/>
    </source>
</evidence>